<evidence type="ECO:0000313" key="4">
    <source>
        <dbReference type="EMBL" id="SEL13994.1"/>
    </source>
</evidence>
<comment type="similarity">
    <text evidence="1">Belongs to the sodium:galactoside symporter (TC 2.A.2) family.</text>
</comment>
<dbReference type="OrthoDB" id="9764596at2"/>
<dbReference type="Gene3D" id="1.20.1250.20">
    <property type="entry name" value="MFS general substrate transporter like domains"/>
    <property type="match status" value="2"/>
</dbReference>
<gene>
    <name evidence="4" type="ORF">SAMN05216382_1577</name>
</gene>
<name>A0A1H7MRZ8_9SPHN</name>
<protein>
    <submittedName>
        <fullName evidence="4">Glycoside/pentoside/hexuronide:cation symporter, GPH family</fullName>
    </submittedName>
</protein>
<feature type="transmembrane region" description="Helical" evidence="3">
    <location>
        <begin position="100"/>
        <end position="120"/>
    </location>
</feature>
<feature type="transmembrane region" description="Helical" evidence="3">
    <location>
        <begin position="399"/>
        <end position="423"/>
    </location>
</feature>
<evidence type="ECO:0000313" key="5">
    <source>
        <dbReference type="Proteomes" id="UP000199214"/>
    </source>
</evidence>
<dbReference type="InterPro" id="IPR036259">
    <property type="entry name" value="MFS_trans_sf"/>
</dbReference>
<feature type="transmembrane region" description="Helical" evidence="3">
    <location>
        <begin position="324"/>
        <end position="345"/>
    </location>
</feature>
<evidence type="ECO:0000256" key="2">
    <source>
        <dbReference type="SAM" id="MobiDB-lite"/>
    </source>
</evidence>
<feature type="transmembrane region" description="Helical" evidence="3">
    <location>
        <begin position="202"/>
        <end position="224"/>
    </location>
</feature>
<dbReference type="GO" id="GO:0008643">
    <property type="term" value="P:carbohydrate transport"/>
    <property type="evidence" value="ECO:0007669"/>
    <property type="project" value="InterPro"/>
</dbReference>
<proteinExistence type="inferred from homology"/>
<feature type="transmembrane region" description="Helical" evidence="3">
    <location>
        <begin position="126"/>
        <end position="147"/>
    </location>
</feature>
<feature type="transmembrane region" description="Helical" evidence="3">
    <location>
        <begin position="48"/>
        <end position="79"/>
    </location>
</feature>
<dbReference type="RefSeq" id="WP_093004959.1">
    <property type="nucleotide sequence ID" value="NZ_FNZZ01000002.1"/>
</dbReference>
<reference evidence="5" key="1">
    <citation type="submission" date="2016-10" db="EMBL/GenBank/DDBJ databases">
        <authorList>
            <person name="Varghese N."/>
            <person name="Submissions S."/>
        </authorList>
    </citation>
    <scope>NUCLEOTIDE SEQUENCE [LARGE SCALE GENOMIC DNA]</scope>
    <source>
        <strain evidence="5">JS21-1</strain>
    </source>
</reference>
<accession>A0A1H7MRZ8</accession>
<feature type="region of interest" description="Disordered" evidence="2">
    <location>
        <begin position="1"/>
        <end position="20"/>
    </location>
</feature>
<feature type="transmembrane region" description="Helical" evidence="3">
    <location>
        <begin position="261"/>
        <end position="282"/>
    </location>
</feature>
<feature type="transmembrane region" description="Helical" evidence="3">
    <location>
        <begin position="294"/>
        <end position="312"/>
    </location>
</feature>
<keyword evidence="3" id="KW-0812">Transmembrane</keyword>
<dbReference type="Pfam" id="PF13347">
    <property type="entry name" value="MFS_2"/>
    <property type="match status" value="1"/>
</dbReference>
<evidence type="ECO:0000256" key="3">
    <source>
        <dbReference type="SAM" id="Phobius"/>
    </source>
</evidence>
<dbReference type="STRING" id="1855283.SAMN05216382_1577"/>
<dbReference type="GO" id="GO:0015293">
    <property type="term" value="F:symporter activity"/>
    <property type="evidence" value="ECO:0007669"/>
    <property type="project" value="InterPro"/>
</dbReference>
<dbReference type="InterPro" id="IPR039672">
    <property type="entry name" value="MFS_2"/>
</dbReference>
<keyword evidence="3" id="KW-1133">Transmembrane helix</keyword>
<keyword evidence="5" id="KW-1185">Reference proteome</keyword>
<evidence type="ECO:0000256" key="1">
    <source>
        <dbReference type="ARBA" id="ARBA00009617"/>
    </source>
</evidence>
<feature type="transmembrane region" description="Helical" evidence="3">
    <location>
        <begin position="168"/>
        <end position="190"/>
    </location>
</feature>
<feature type="transmembrane region" description="Helical" evidence="3">
    <location>
        <begin position="357"/>
        <end position="378"/>
    </location>
</feature>
<dbReference type="Proteomes" id="UP000199214">
    <property type="component" value="Unassembled WGS sequence"/>
</dbReference>
<dbReference type="PANTHER" id="PTHR11328:SF24">
    <property type="entry name" value="MAJOR FACILITATOR SUPERFAMILY (MFS) PROFILE DOMAIN-CONTAINING PROTEIN"/>
    <property type="match status" value="1"/>
</dbReference>
<sequence length="498" mass="51205">MTTIASSDSRPADSRGAGRALPKLGVGQKVGYATGAVLDGVASQAINIFLFFYATTVCGLPAALVGFALAAGLVVDAVVDPLIGSASDALRSRFGRRLPFMALGVPGTMLSLVMLFSLPAGWPTGWLVAWLTAASIGLRTSISLFVLPYNAAGAELSDDYDERSSIAAWRWGIGMLAAMATVLLGFGVFLSGPGGLSQRGAYLPFAATLAALVALGAGASMWWLHRMAARQHEAVAGSDAAHLRLLRQLGELFRNASFRTLFLAALLLFTASAIHSTLGIHANTYFWRMTPGQIQIVTLSLFGGLLLGAPLAGPMLRRLEKRTVLVIGVIGLGSALAVPTTLRLVGLLPDRGAPPVALLAGAILIGGMLMATAAIAFASMMADAADEHEYLFGGRQEGLYFAGWAFASKAASGFGSLISGLALQAIGFPAGSSGAQAAAGAAPLQLPPGTVTAIGIIYGPVAGVLALAAAVTCLFYRLDATRHGEILRALAARRGDAS</sequence>
<dbReference type="SUPFAM" id="SSF103473">
    <property type="entry name" value="MFS general substrate transporter"/>
    <property type="match status" value="1"/>
</dbReference>
<dbReference type="EMBL" id="FNZZ01000002">
    <property type="protein sequence ID" value="SEL13994.1"/>
    <property type="molecule type" value="Genomic_DNA"/>
</dbReference>
<dbReference type="AlphaFoldDB" id="A0A1H7MRZ8"/>
<organism evidence="4 5">
    <name type="scientific">Sphingomonas palmae</name>
    <dbReference type="NCBI Taxonomy" id="1855283"/>
    <lineage>
        <taxon>Bacteria</taxon>
        <taxon>Pseudomonadati</taxon>
        <taxon>Pseudomonadota</taxon>
        <taxon>Alphaproteobacteria</taxon>
        <taxon>Sphingomonadales</taxon>
        <taxon>Sphingomonadaceae</taxon>
        <taxon>Sphingomonas</taxon>
    </lineage>
</organism>
<keyword evidence="3" id="KW-0472">Membrane</keyword>
<dbReference type="PANTHER" id="PTHR11328">
    <property type="entry name" value="MAJOR FACILITATOR SUPERFAMILY DOMAIN-CONTAINING PROTEIN"/>
    <property type="match status" value="1"/>
</dbReference>
<dbReference type="GO" id="GO:0005886">
    <property type="term" value="C:plasma membrane"/>
    <property type="evidence" value="ECO:0007669"/>
    <property type="project" value="TreeGrafter"/>
</dbReference>
<feature type="transmembrane region" description="Helical" evidence="3">
    <location>
        <begin position="456"/>
        <end position="478"/>
    </location>
</feature>